<evidence type="ECO:0000256" key="4">
    <source>
        <dbReference type="ARBA" id="ARBA00023008"/>
    </source>
</evidence>
<feature type="chain" id="PRO_5040749626" description="L-ascorbate oxidase" evidence="5">
    <location>
        <begin position="28"/>
        <end position="587"/>
    </location>
</feature>
<dbReference type="InterPro" id="IPR002355">
    <property type="entry name" value="Cu_oxidase_Cu_BS"/>
</dbReference>
<reference evidence="9" key="1">
    <citation type="submission" date="2021-07" db="EMBL/GenBank/DDBJ databases">
        <authorList>
            <person name="Branca A.L. A."/>
        </authorList>
    </citation>
    <scope>NUCLEOTIDE SEQUENCE</scope>
</reference>
<comment type="caution">
    <text evidence="9">The sequence shown here is derived from an EMBL/GenBank/DDBJ whole genome shotgun (WGS) entry which is preliminary data.</text>
</comment>
<organism evidence="9 10">
    <name type="scientific">Penicillium olsonii</name>
    <dbReference type="NCBI Taxonomy" id="99116"/>
    <lineage>
        <taxon>Eukaryota</taxon>
        <taxon>Fungi</taxon>
        <taxon>Dikarya</taxon>
        <taxon>Ascomycota</taxon>
        <taxon>Pezizomycotina</taxon>
        <taxon>Eurotiomycetes</taxon>
        <taxon>Eurotiomycetidae</taxon>
        <taxon>Eurotiales</taxon>
        <taxon>Aspergillaceae</taxon>
        <taxon>Penicillium</taxon>
    </lineage>
</organism>
<dbReference type="Proteomes" id="UP001153618">
    <property type="component" value="Unassembled WGS sequence"/>
</dbReference>
<evidence type="ECO:0000256" key="3">
    <source>
        <dbReference type="ARBA" id="ARBA00023002"/>
    </source>
</evidence>
<evidence type="ECO:0008006" key="11">
    <source>
        <dbReference type="Google" id="ProtNLM"/>
    </source>
</evidence>
<dbReference type="InterPro" id="IPR017762">
    <property type="entry name" value="Multicopper_oxidase_fun"/>
</dbReference>
<dbReference type="InterPro" id="IPR035666">
    <property type="entry name" value="MCO_CuRO_3"/>
</dbReference>
<dbReference type="GO" id="GO:0005507">
    <property type="term" value="F:copper ion binding"/>
    <property type="evidence" value="ECO:0007669"/>
    <property type="project" value="InterPro"/>
</dbReference>
<feature type="domain" description="Plastocyanin-like" evidence="6">
    <location>
        <begin position="169"/>
        <end position="290"/>
    </location>
</feature>
<evidence type="ECO:0000313" key="9">
    <source>
        <dbReference type="EMBL" id="CAG8138194.1"/>
    </source>
</evidence>
<proteinExistence type="inferred from homology"/>
<dbReference type="GO" id="GO:0016491">
    <property type="term" value="F:oxidoreductase activity"/>
    <property type="evidence" value="ECO:0007669"/>
    <property type="project" value="UniProtKB-KW"/>
</dbReference>
<keyword evidence="10" id="KW-1185">Reference proteome</keyword>
<dbReference type="Pfam" id="PF00394">
    <property type="entry name" value="Cu-oxidase"/>
    <property type="match status" value="1"/>
</dbReference>
<accession>A0A9W4MTF8</accession>
<dbReference type="InterPro" id="IPR033138">
    <property type="entry name" value="Cu_oxidase_CS"/>
</dbReference>
<feature type="domain" description="Plastocyanin-like" evidence="7">
    <location>
        <begin position="417"/>
        <end position="549"/>
    </location>
</feature>
<evidence type="ECO:0000259" key="8">
    <source>
        <dbReference type="Pfam" id="PF07732"/>
    </source>
</evidence>
<feature type="domain" description="Plastocyanin-like" evidence="8">
    <location>
        <begin position="44"/>
        <end position="159"/>
    </location>
</feature>
<evidence type="ECO:0000256" key="2">
    <source>
        <dbReference type="ARBA" id="ARBA00022723"/>
    </source>
</evidence>
<dbReference type="PROSITE" id="PS00080">
    <property type="entry name" value="MULTICOPPER_OXIDASE2"/>
    <property type="match status" value="1"/>
</dbReference>
<dbReference type="PROSITE" id="PS00079">
    <property type="entry name" value="MULTICOPPER_OXIDASE1"/>
    <property type="match status" value="1"/>
</dbReference>
<dbReference type="EMBL" id="CAJVOS010000029">
    <property type="protein sequence ID" value="CAG8138194.1"/>
    <property type="molecule type" value="Genomic_DNA"/>
</dbReference>
<keyword evidence="4" id="KW-0186">Copper</keyword>
<sequence length="587" mass="65363">MLRCFPTTRGLLPLFCSILGLAISAQAHLYRHDESFQPDHILRVTAQNYSQACMDRYSVLVNGTSPGPELRLQEGKVSWIRVYNDMEDSNVTMHWHGLSAFAAPFSDGTPMASQWPIAPGHFFDAEVRPEIGYAGTYFYHSHVGFQAVTAVGSLVVEPAQPSPYEYDEERIILLSDYFAKTDKEVEEGLLSSNFTWSGETGAVLVNGQGRLATNATGACSLAAIEVEPGKTYRLRFIGATALSFVSLAIENHDAFEIIEADGHYTKPAKTDYLQISTGQRYSVLLKTKTEAELQEAKSRQFYFQLTTLGRPAVLTTFAVLEYPSPTATDLKTVPSPPPLPIANVTYGWMDYALEPYYPNTDFPTAAEVTRRIIINVHQNISSHTVWLQSGYDWMETFPKSPYLVDLYKGELDLAASYQRAMESGDGFDNQTRLYPAQINEVLEIVWQNQGAVNNGGLENHPFHGHGRHFYDIGGGDGLFDPVENEKRLNGTHPVARDTSVLYSYRKKTTALAPSGWRAWRVRVTNAGVWMMHCHILQHMVMGMQTVFAFGDQEAVMAQSGSIDGGYLVYGGSAYGNSTYNPLVQHFF</sequence>
<protein>
    <recommendedName>
        <fullName evidence="11">L-ascorbate oxidase</fullName>
    </recommendedName>
</protein>
<feature type="signal peptide" evidence="5">
    <location>
        <begin position="1"/>
        <end position="27"/>
    </location>
</feature>
<dbReference type="InterPro" id="IPR011706">
    <property type="entry name" value="Cu-oxidase_C"/>
</dbReference>
<dbReference type="CDD" id="cd13895">
    <property type="entry name" value="CuRO_3_AAO_like_2"/>
    <property type="match status" value="1"/>
</dbReference>
<dbReference type="PANTHER" id="PTHR11709">
    <property type="entry name" value="MULTI-COPPER OXIDASE"/>
    <property type="match status" value="1"/>
</dbReference>
<evidence type="ECO:0000256" key="1">
    <source>
        <dbReference type="ARBA" id="ARBA00010609"/>
    </source>
</evidence>
<dbReference type="InterPro" id="IPR045087">
    <property type="entry name" value="Cu-oxidase_fam"/>
</dbReference>
<dbReference type="InterPro" id="IPR011707">
    <property type="entry name" value="Cu-oxidase-like_N"/>
</dbReference>
<keyword evidence="3" id="KW-0560">Oxidoreductase</keyword>
<dbReference type="AlphaFoldDB" id="A0A9W4MTF8"/>
<dbReference type="SUPFAM" id="SSF49503">
    <property type="entry name" value="Cupredoxins"/>
    <property type="match status" value="3"/>
</dbReference>
<keyword evidence="5" id="KW-0732">Signal</keyword>
<name>A0A9W4MTF8_PENOL</name>
<evidence type="ECO:0000256" key="5">
    <source>
        <dbReference type="SAM" id="SignalP"/>
    </source>
</evidence>
<dbReference type="Pfam" id="PF07731">
    <property type="entry name" value="Cu-oxidase_2"/>
    <property type="match status" value="1"/>
</dbReference>
<evidence type="ECO:0000259" key="7">
    <source>
        <dbReference type="Pfam" id="PF07731"/>
    </source>
</evidence>
<dbReference type="InterPro" id="IPR008972">
    <property type="entry name" value="Cupredoxin"/>
</dbReference>
<dbReference type="PANTHER" id="PTHR11709:SF394">
    <property type="entry name" value="FI03373P-RELATED"/>
    <property type="match status" value="1"/>
</dbReference>
<evidence type="ECO:0000259" key="6">
    <source>
        <dbReference type="Pfam" id="PF00394"/>
    </source>
</evidence>
<dbReference type="OrthoDB" id="2121828at2759"/>
<dbReference type="Gene3D" id="2.60.40.420">
    <property type="entry name" value="Cupredoxins - blue copper proteins"/>
    <property type="match status" value="3"/>
</dbReference>
<keyword evidence="2" id="KW-0479">Metal-binding</keyword>
<dbReference type="InterPro" id="IPR001117">
    <property type="entry name" value="Cu-oxidase_2nd"/>
</dbReference>
<comment type="similarity">
    <text evidence="1">Belongs to the multicopper oxidase family.</text>
</comment>
<evidence type="ECO:0000313" key="10">
    <source>
        <dbReference type="Proteomes" id="UP001153618"/>
    </source>
</evidence>
<dbReference type="Pfam" id="PF07732">
    <property type="entry name" value="Cu-oxidase_3"/>
    <property type="match status" value="1"/>
</dbReference>
<dbReference type="NCBIfam" id="TIGR03390">
    <property type="entry name" value="ascorbOXfungal"/>
    <property type="match status" value="1"/>
</dbReference>
<gene>
    <name evidence="9" type="ORF">POLS_LOCUS5714</name>
</gene>
<dbReference type="CDD" id="cd13873">
    <property type="entry name" value="CuRO_2_AAO_like_2"/>
    <property type="match status" value="1"/>
</dbReference>